<dbReference type="Pfam" id="PF00440">
    <property type="entry name" value="TetR_N"/>
    <property type="match status" value="1"/>
</dbReference>
<dbReference type="Gene3D" id="1.10.357.10">
    <property type="entry name" value="Tetracycline Repressor, domain 2"/>
    <property type="match status" value="1"/>
</dbReference>
<dbReference type="GO" id="GO:0003700">
    <property type="term" value="F:DNA-binding transcription factor activity"/>
    <property type="evidence" value="ECO:0007669"/>
    <property type="project" value="TreeGrafter"/>
</dbReference>
<dbReference type="PANTHER" id="PTHR30055">
    <property type="entry name" value="HTH-TYPE TRANSCRIPTIONAL REGULATOR RUTR"/>
    <property type="match status" value="1"/>
</dbReference>
<dbReference type="InterPro" id="IPR001647">
    <property type="entry name" value="HTH_TetR"/>
</dbReference>
<accession>X8EY88</accession>
<dbReference type="EMBL" id="JAOB01000003">
    <property type="protein sequence ID" value="EUA84978.1"/>
    <property type="molecule type" value="Genomic_DNA"/>
</dbReference>
<dbReference type="GO" id="GO:0000976">
    <property type="term" value="F:transcription cis-regulatory region binding"/>
    <property type="evidence" value="ECO:0007669"/>
    <property type="project" value="TreeGrafter"/>
</dbReference>
<proteinExistence type="predicted"/>
<evidence type="ECO:0000313" key="4">
    <source>
        <dbReference type="EMBL" id="EUA84978.1"/>
    </source>
</evidence>
<comment type="caution">
    <text evidence="4">The sequence shown here is derived from an EMBL/GenBank/DDBJ whole genome shotgun (WGS) entry which is preliminary data.</text>
</comment>
<feature type="domain" description="HTH tetR-type" evidence="3">
    <location>
        <begin position="11"/>
        <end position="71"/>
    </location>
</feature>
<evidence type="ECO:0000256" key="2">
    <source>
        <dbReference type="PROSITE-ProRule" id="PRU00335"/>
    </source>
</evidence>
<organism evidence="4">
    <name type="scientific">Mycobacterium xenopi 4042</name>
    <dbReference type="NCBI Taxonomy" id="1299334"/>
    <lineage>
        <taxon>Bacteria</taxon>
        <taxon>Bacillati</taxon>
        <taxon>Actinomycetota</taxon>
        <taxon>Actinomycetes</taxon>
        <taxon>Mycobacteriales</taxon>
        <taxon>Mycobacteriaceae</taxon>
        <taxon>Mycobacterium</taxon>
    </lineage>
</organism>
<feature type="DNA-binding region" description="H-T-H motif" evidence="2">
    <location>
        <begin position="34"/>
        <end position="53"/>
    </location>
</feature>
<evidence type="ECO:0000256" key="1">
    <source>
        <dbReference type="ARBA" id="ARBA00023125"/>
    </source>
</evidence>
<dbReference type="PANTHER" id="PTHR30055:SF187">
    <property type="entry name" value="TRANSCRIPTIONAL REGULATORY PROTEIN"/>
    <property type="match status" value="1"/>
</dbReference>
<dbReference type="PATRIC" id="fig|1299334.3.peg.44"/>
<sequence>MADDASPLDIDPFRRRLLDGLATSIGERGYRATTVADIVRHARTSKRTFYDRFVSKEQCFLELLRADSERLSEEIRAAVDPEADWHRQIRQAVDAYVGSIESRPAIALSWIRELPSLGAAARPVQRRGLELLTNLLVDLSGSLGFRRAGLPPLTPPLAVILLGGLRELTALAVEDGHDIRQIVEPAVDASVALLGRGSETDNFPGRRCVPTAILNRSAEAHRKALRKRIFRCTNGGGARLFTP</sequence>
<dbReference type="AlphaFoldDB" id="X8EY88"/>
<dbReference type="SUPFAM" id="SSF46689">
    <property type="entry name" value="Homeodomain-like"/>
    <property type="match status" value="1"/>
</dbReference>
<gene>
    <name evidence="4" type="ORF">I553_8406</name>
</gene>
<reference evidence="4" key="1">
    <citation type="submission" date="2014-01" db="EMBL/GenBank/DDBJ databases">
        <authorList>
            <person name="Brown-Elliot B."/>
            <person name="Wallace R."/>
            <person name="Lenaerts A."/>
            <person name="Ordway D."/>
            <person name="DeGroote M.A."/>
            <person name="Parker T."/>
            <person name="Sizemore C."/>
            <person name="Tallon L.J."/>
            <person name="Sadzewicz L.K."/>
            <person name="Sengamalay N."/>
            <person name="Fraser C.M."/>
            <person name="Hine E."/>
            <person name="Shefchek K.A."/>
            <person name="Das S.P."/>
            <person name="Tettelin H."/>
        </authorList>
    </citation>
    <scope>NUCLEOTIDE SEQUENCE [LARGE SCALE GENOMIC DNA]</scope>
    <source>
        <strain evidence="4">4042</strain>
    </source>
</reference>
<dbReference type="InterPro" id="IPR050109">
    <property type="entry name" value="HTH-type_TetR-like_transc_reg"/>
</dbReference>
<name>X8EY88_MYCXE</name>
<dbReference type="PROSITE" id="PS50977">
    <property type="entry name" value="HTH_TETR_2"/>
    <property type="match status" value="1"/>
</dbReference>
<dbReference type="InterPro" id="IPR009057">
    <property type="entry name" value="Homeodomain-like_sf"/>
</dbReference>
<keyword evidence="1 2" id="KW-0238">DNA-binding</keyword>
<evidence type="ECO:0000259" key="3">
    <source>
        <dbReference type="PROSITE" id="PS50977"/>
    </source>
</evidence>
<protein>
    <submittedName>
        <fullName evidence="4">Bacterial regulatory s, tetR family protein</fullName>
    </submittedName>
</protein>